<dbReference type="OrthoDB" id="7360207at2"/>
<keyword evidence="2" id="KW-1185">Reference proteome</keyword>
<dbReference type="Proteomes" id="UP000182983">
    <property type="component" value="Unassembled WGS sequence"/>
</dbReference>
<dbReference type="RefSeq" id="WP_074766997.1">
    <property type="nucleotide sequence ID" value="NZ_FNWO01000005.1"/>
</dbReference>
<name>A0A1H6HD28_MAGFU</name>
<gene>
    <name evidence="1" type="ORF">SAMN04244559_01437</name>
</gene>
<evidence type="ECO:0000313" key="1">
    <source>
        <dbReference type="EMBL" id="SEH33747.1"/>
    </source>
</evidence>
<organism evidence="1 2">
    <name type="scientific">Magnetospirillum fulvum</name>
    <name type="common">Rhodospirillum fulvum</name>
    <dbReference type="NCBI Taxonomy" id="1082"/>
    <lineage>
        <taxon>Bacteria</taxon>
        <taxon>Pseudomonadati</taxon>
        <taxon>Pseudomonadota</taxon>
        <taxon>Alphaproteobacteria</taxon>
        <taxon>Rhodospirillales</taxon>
        <taxon>Rhodospirillaceae</taxon>
        <taxon>Magnetospirillum</taxon>
    </lineage>
</organism>
<accession>A0A1H6HD28</accession>
<evidence type="ECO:0000313" key="2">
    <source>
        <dbReference type="Proteomes" id="UP000182983"/>
    </source>
</evidence>
<protein>
    <submittedName>
        <fullName evidence="1">Uncharacterized protein</fullName>
    </submittedName>
</protein>
<sequence>MASRRPLRFGFTVDGQPSMGDHADMRVTYHGRFNRKAAEADARRRFEEWRSIGNPLVRRWSADQVVLA</sequence>
<reference evidence="2" key="1">
    <citation type="submission" date="2016-10" db="EMBL/GenBank/DDBJ databases">
        <authorList>
            <person name="Varghese N."/>
            <person name="Submissions S."/>
        </authorList>
    </citation>
    <scope>NUCLEOTIDE SEQUENCE [LARGE SCALE GENOMIC DNA]</scope>
    <source>
        <strain evidence="2">DSM 13234</strain>
    </source>
</reference>
<dbReference type="EMBL" id="FNWO01000005">
    <property type="protein sequence ID" value="SEH33747.1"/>
    <property type="molecule type" value="Genomic_DNA"/>
</dbReference>
<proteinExistence type="predicted"/>
<dbReference type="AlphaFoldDB" id="A0A1H6HD28"/>